<accession>A0A0D2NNU9</accession>
<dbReference type="AlphaFoldDB" id="A0A0D2NNU9"/>
<feature type="compositionally biased region" description="Acidic residues" evidence="1">
    <location>
        <begin position="105"/>
        <end position="116"/>
    </location>
</feature>
<evidence type="ECO:0000313" key="2">
    <source>
        <dbReference type="EMBL" id="KJA18466.1"/>
    </source>
</evidence>
<evidence type="ECO:0000313" key="3">
    <source>
        <dbReference type="Proteomes" id="UP000054270"/>
    </source>
</evidence>
<feature type="region of interest" description="Disordered" evidence="1">
    <location>
        <begin position="80"/>
        <end position="116"/>
    </location>
</feature>
<sequence length="116" mass="13305">PKPSSASREAAEKVKTQPKQHKKRSLADTMLEIQRENFSALKEQRDAQMLIEMRKQIVEEAKAGIWTPDQARKRLVALEQGQKENQPPAAKRQKTVPVCSYSPDWDSDFLDTDEEL</sequence>
<keyword evidence="3" id="KW-1185">Reference proteome</keyword>
<protein>
    <submittedName>
        <fullName evidence="2">Uncharacterized protein</fullName>
    </submittedName>
</protein>
<dbReference type="EMBL" id="KN817589">
    <property type="protein sequence ID" value="KJA18466.1"/>
    <property type="molecule type" value="Genomic_DNA"/>
</dbReference>
<dbReference type="OrthoDB" id="3231351at2759"/>
<dbReference type="Proteomes" id="UP000054270">
    <property type="component" value="Unassembled WGS sequence"/>
</dbReference>
<name>A0A0D2NNU9_HYPSF</name>
<organism evidence="2 3">
    <name type="scientific">Hypholoma sublateritium (strain FD-334 SS-4)</name>
    <dbReference type="NCBI Taxonomy" id="945553"/>
    <lineage>
        <taxon>Eukaryota</taxon>
        <taxon>Fungi</taxon>
        <taxon>Dikarya</taxon>
        <taxon>Basidiomycota</taxon>
        <taxon>Agaricomycotina</taxon>
        <taxon>Agaricomycetes</taxon>
        <taxon>Agaricomycetidae</taxon>
        <taxon>Agaricales</taxon>
        <taxon>Agaricineae</taxon>
        <taxon>Strophariaceae</taxon>
        <taxon>Hypholoma</taxon>
    </lineage>
</organism>
<feature type="region of interest" description="Disordered" evidence="1">
    <location>
        <begin position="1"/>
        <end position="27"/>
    </location>
</feature>
<feature type="non-terminal residue" evidence="2">
    <location>
        <position position="1"/>
    </location>
</feature>
<proteinExistence type="predicted"/>
<gene>
    <name evidence="2" type="ORF">HYPSUDRAFT_144970</name>
</gene>
<reference evidence="3" key="1">
    <citation type="submission" date="2014-04" db="EMBL/GenBank/DDBJ databases">
        <title>Evolutionary Origins and Diversification of the Mycorrhizal Mutualists.</title>
        <authorList>
            <consortium name="DOE Joint Genome Institute"/>
            <consortium name="Mycorrhizal Genomics Consortium"/>
            <person name="Kohler A."/>
            <person name="Kuo A."/>
            <person name="Nagy L.G."/>
            <person name="Floudas D."/>
            <person name="Copeland A."/>
            <person name="Barry K.W."/>
            <person name="Cichocki N."/>
            <person name="Veneault-Fourrey C."/>
            <person name="LaButti K."/>
            <person name="Lindquist E.A."/>
            <person name="Lipzen A."/>
            <person name="Lundell T."/>
            <person name="Morin E."/>
            <person name="Murat C."/>
            <person name="Riley R."/>
            <person name="Ohm R."/>
            <person name="Sun H."/>
            <person name="Tunlid A."/>
            <person name="Henrissat B."/>
            <person name="Grigoriev I.V."/>
            <person name="Hibbett D.S."/>
            <person name="Martin F."/>
        </authorList>
    </citation>
    <scope>NUCLEOTIDE SEQUENCE [LARGE SCALE GENOMIC DNA]</scope>
    <source>
        <strain evidence="3">FD-334 SS-4</strain>
    </source>
</reference>
<evidence type="ECO:0000256" key="1">
    <source>
        <dbReference type="SAM" id="MobiDB-lite"/>
    </source>
</evidence>